<accession>A0AAN7PN76</accession>
<evidence type="ECO:0000313" key="1">
    <source>
        <dbReference type="EMBL" id="KAK4872269.1"/>
    </source>
</evidence>
<organism evidence="1 2">
    <name type="scientific">Aquatica leii</name>
    <dbReference type="NCBI Taxonomy" id="1421715"/>
    <lineage>
        <taxon>Eukaryota</taxon>
        <taxon>Metazoa</taxon>
        <taxon>Ecdysozoa</taxon>
        <taxon>Arthropoda</taxon>
        <taxon>Hexapoda</taxon>
        <taxon>Insecta</taxon>
        <taxon>Pterygota</taxon>
        <taxon>Neoptera</taxon>
        <taxon>Endopterygota</taxon>
        <taxon>Coleoptera</taxon>
        <taxon>Polyphaga</taxon>
        <taxon>Elateriformia</taxon>
        <taxon>Elateroidea</taxon>
        <taxon>Lampyridae</taxon>
        <taxon>Luciolinae</taxon>
        <taxon>Aquatica</taxon>
    </lineage>
</organism>
<gene>
    <name evidence="1" type="ORF">RN001_016393</name>
</gene>
<dbReference type="AlphaFoldDB" id="A0AAN7PN76"/>
<comment type="caution">
    <text evidence="1">The sequence shown here is derived from an EMBL/GenBank/DDBJ whole genome shotgun (WGS) entry which is preliminary data.</text>
</comment>
<dbReference type="EMBL" id="JARPUR010000008">
    <property type="protein sequence ID" value="KAK4872269.1"/>
    <property type="molecule type" value="Genomic_DNA"/>
</dbReference>
<sequence length="149" mass="17417">MASSTVQKPFKPELLRRSPSVQQLRDEIRKQFQQRLRAHRNNEVCRRRELFNNVLANVTDHYGKIQKVLLDNAEDVSFEEMLNIMLEVEKELLNDMPKKEIDEVFADLDYDLTENLSLCGICNVVIKMEDNLPCLICDNCAKLHFSSNF</sequence>
<reference evidence="2" key="1">
    <citation type="submission" date="2023-01" db="EMBL/GenBank/DDBJ databases">
        <title>Key to firefly adult light organ development and bioluminescence: homeobox transcription factors regulate luciferase expression and transportation to peroxisome.</title>
        <authorList>
            <person name="Fu X."/>
        </authorList>
    </citation>
    <scope>NUCLEOTIDE SEQUENCE [LARGE SCALE GENOMIC DNA]</scope>
</reference>
<evidence type="ECO:0000313" key="2">
    <source>
        <dbReference type="Proteomes" id="UP001353858"/>
    </source>
</evidence>
<protein>
    <recommendedName>
        <fullName evidence="3">RPA-interacting protein</fullName>
    </recommendedName>
</protein>
<dbReference type="Proteomes" id="UP001353858">
    <property type="component" value="Unassembled WGS sequence"/>
</dbReference>
<name>A0AAN7PN76_9COLE</name>
<keyword evidence="2" id="KW-1185">Reference proteome</keyword>
<proteinExistence type="predicted"/>
<evidence type="ECO:0008006" key="3">
    <source>
        <dbReference type="Google" id="ProtNLM"/>
    </source>
</evidence>